<evidence type="ECO:0000256" key="1">
    <source>
        <dbReference type="ARBA" id="ARBA00022612"/>
    </source>
</evidence>
<reference evidence="4 5" key="1">
    <citation type="journal article" date="2019" name="Int. J. Syst. Evol. Microbiol.">
        <title>The Global Catalogue of Microorganisms (GCM) 10K type strain sequencing project: providing services to taxonomists for standard genome sequencing and annotation.</title>
        <authorList>
            <consortium name="The Broad Institute Genomics Platform"/>
            <consortium name="The Broad Institute Genome Sequencing Center for Infectious Disease"/>
            <person name="Wu L."/>
            <person name="Ma J."/>
        </authorList>
    </citation>
    <scope>NUCLEOTIDE SEQUENCE [LARGE SCALE GENOMIC DNA]</scope>
    <source>
        <strain evidence="4 5">CGMCC 1.12563</strain>
    </source>
</reference>
<dbReference type="RefSeq" id="WP_250872430.1">
    <property type="nucleotide sequence ID" value="NZ_JALXFV010000002.1"/>
</dbReference>
<keyword evidence="5" id="KW-1185">Reference proteome</keyword>
<organism evidence="4 5">
    <name type="scientific">Halomarina rubra</name>
    <dbReference type="NCBI Taxonomy" id="2071873"/>
    <lineage>
        <taxon>Archaea</taxon>
        <taxon>Methanobacteriati</taxon>
        <taxon>Methanobacteriota</taxon>
        <taxon>Stenosarchaea group</taxon>
        <taxon>Halobacteria</taxon>
        <taxon>Halobacteriales</taxon>
        <taxon>Natronomonadaceae</taxon>
        <taxon>Halomarina</taxon>
    </lineage>
</organism>
<dbReference type="Gene3D" id="3.40.50.300">
    <property type="entry name" value="P-loop containing nucleotide triphosphate hydrolases"/>
    <property type="match status" value="1"/>
</dbReference>
<evidence type="ECO:0000313" key="4">
    <source>
        <dbReference type="EMBL" id="MFD1512452.1"/>
    </source>
</evidence>
<dbReference type="Pfam" id="PF17289">
    <property type="entry name" value="Terminase_6C"/>
    <property type="match status" value="1"/>
</dbReference>
<evidence type="ECO:0000256" key="2">
    <source>
        <dbReference type="SAM" id="MobiDB-lite"/>
    </source>
</evidence>
<dbReference type="InterPro" id="IPR027417">
    <property type="entry name" value="P-loop_NTPase"/>
</dbReference>
<accession>A0ABD6ARY9</accession>
<name>A0ABD6ARY9_9EURY</name>
<sequence>MSAALDNVATILRESDTPFHDLNEALSPEEKRRLCAPSSDSEDDTPFWLFANLVSLNYLDVRATEWEHVPEHAMDWHRQIHSNPLNMILAGRKHTKTTWSLAEIMYKCQYIQGFQALYWANTEGQVTERMDEFEEMCEENPWLNNLVTDAGESCGALKRKMFRNKSRLLTTWVEGSAEGGHVNMSVGDDPLKEVGGIPDEKIESWYSKVVEPMLNRNGIHVIVGTRKRPNDVYEILRTKNADNDEFDNLPSYNLMEYPAIREVWLDKYGADRPGDIASEDLYTTVEDPTLARALGISGDEVSVLWPDGRPANWLRRKLGAQGKPNFDREFCMVFSNVADAIIKRADIDDHCSTQASPPWDIDPLDSPFQRVVVGVDPAGPSGGDSSSYVSLGVRESGVRDILDVYNAESINPSRFKRKLQELDERYAPSDIVIESNGMQTYVVEDAVEFDRSLPIKGANTSGRKHSWEDGIPRIAHRVANGGYQFYREDTEGHTEQLIDALTTLVMDENDKLQGHTPDPVSALYQAEKAIDAKVPTGTADLRDTAETPSPDDPDFDQEAWRNSEIGQAVDDLRTRLGGRR</sequence>
<protein>
    <recommendedName>
        <fullName evidence="3">Terminase large subunit gp17-like C-terminal domain-containing protein</fullName>
    </recommendedName>
</protein>
<dbReference type="EMBL" id="JBHUDC010000002">
    <property type="protein sequence ID" value="MFD1512452.1"/>
    <property type="molecule type" value="Genomic_DNA"/>
</dbReference>
<feature type="region of interest" description="Disordered" evidence="2">
    <location>
        <begin position="539"/>
        <end position="580"/>
    </location>
</feature>
<dbReference type="Gene3D" id="3.30.420.240">
    <property type="match status" value="1"/>
</dbReference>
<gene>
    <name evidence="4" type="ORF">ACFSBT_04055</name>
</gene>
<dbReference type="AlphaFoldDB" id="A0ABD6ARY9"/>
<proteinExistence type="predicted"/>
<dbReference type="InterPro" id="IPR035421">
    <property type="entry name" value="Terminase_6C"/>
</dbReference>
<evidence type="ECO:0000259" key="3">
    <source>
        <dbReference type="Pfam" id="PF17289"/>
    </source>
</evidence>
<feature type="domain" description="Terminase large subunit gp17-like C-terminal" evidence="3">
    <location>
        <begin position="373"/>
        <end position="526"/>
    </location>
</feature>
<dbReference type="Proteomes" id="UP001597187">
    <property type="component" value="Unassembled WGS sequence"/>
</dbReference>
<evidence type="ECO:0000313" key="5">
    <source>
        <dbReference type="Proteomes" id="UP001597187"/>
    </source>
</evidence>
<comment type="caution">
    <text evidence="4">The sequence shown here is derived from an EMBL/GenBank/DDBJ whole genome shotgun (WGS) entry which is preliminary data.</text>
</comment>
<keyword evidence="1" id="KW-1188">Viral release from host cell</keyword>